<keyword evidence="2" id="KW-0436">Ligase</keyword>
<feature type="domain" description="Methyltransferase FkbM" evidence="1">
    <location>
        <begin position="132"/>
        <end position="255"/>
    </location>
</feature>
<dbReference type="EMBL" id="LR778175">
    <property type="protein sequence ID" value="CAB1275905.1"/>
    <property type="molecule type" value="Genomic_DNA"/>
</dbReference>
<dbReference type="InterPro" id="IPR029063">
    <property type="entry name" value="SAM-dependent_MTases_sf"/>
</dbReference>
<organism evidence="2 3">
    <name type="scientific">Candidatus Nitrosacidococcus tergens</name>
    <dbReference type="NCBI Taxonomy" id="553981"/>
    <lineage>
        <taxon>Bacteria</taxon>
        <taxon>Pseudomonadati</taxon>
        <taxon>Pseudomonadota</taxon>
        <taxon>Gammaproteobacteria</taxon>
        <taxon>Chromatiales</taxon>
        <taxon>Chromatiaceae</taxon>
        <taxon>Candidatus Nitrosacidococcus</taxon>
    </lineage>
</organism>
<dbReference type="NCBIfam" id="TIGR01444">
    <property type="entry name" value="fkbM_fam"/>
    <property type="match status" value="1"/>
</dbReference>
<accession>A0A7G1Q9K4</accession>
<proteinExistence type="predicted"/>
<dbReference type="Proteomes" id="UP000516072">
    <property type="component" value="Chromosome"/>
</dbReference>
<dbReference type="PANTHER" id="PTHR34203:SF15">
    <property type="entry name" value="SLL1173 PROTEIN"/>
    <property type="match status" value="1"/>
</dbReference>
<dbReference type="InterPro" id="IPR052514">
    <property type="entry name" value="SAM-dependent_MTase"/>
</dbReference>
<name>A0A7G1Q9K4_9GAMM</name>
<dbReference type="SUPFAM" id="SSF53335">
    <property type="entry name" value="S-adenosyl-L-methionine-dependent methyltransferases"/>
    <property type="match status" value="1"/>
</dbReference>
<evidence type="ECO:0000259" key="1">
    <source>
        <dbReference type="Pfam" id="PF05050"/>
    </source>
</evidence>
<dbReference type="Pfam" id="PF05050">
    <property type="entry name" value="Methyltransf_21"/>
    <property type="match status" value="1"/>
</dbReference>
<dbReference type="KEGG" id="ntg:NSCAC_0901"/>
<dbReference type="Gene3D" id="3.40.50.150">
    <property type="entry name" value="Vaccinia Virus protein VP39"/>
    <property type="match status" value="1"/>
</dbReference>
<sequence>MSGYVDMKKIIKSFIEKIKIVTSSLFQFIREKYWQFVHITTPIVKIKNTYHHIDYPTLKCAIAYNQYGGYCVPQSSAYRSEVQRILLGKVHEPETIEYLLNHCGNKDIIHAGTFFGDFLPALSKGIDKNAFIWAFEPNIENFRCAKITLALNEIKNVKLINVALGAKAGQSFVKIANRKGQALGSGSYISPSTLNKNTVQYQPTNISTIDEIIPNDRKIGILQLDIEGYEKEALSGALHTINRCLPIIMLEVNDTSLIQSHWFLENIINLGYKKHIKVHNNFVFLHKA</sequence>
<dbReference type="AlphaFoldDB" id="A0A7G1Q9K4"/>
<protein>
    <submittedName>
        <fullName evidence="2">Arginyl-tRNA synthetase</fullName>
        <ecNumber evidence="2">6.1.1.19</ecNumber>
    </submittedName>
</protein>
<dbReference type="InterPro" id="IPR006342">
    <property type="entry name" value="FkbM_mtfrase"/>
</dbReference>
<dbReference type="EC" id="6.1.1.19" evidence="2"/>
<keyword evidence="2" id="KW-0030">Aminoacyl-tRNA synthetase</keyword>
<gene>
    <name evidence="2" type="primary">argS</name>
    <name evidence="2" type="ORF">NSCAC_0901</name>
</gene>
<keyword evidence="3" id="KW-1185">Reference proteome</keyword>
<reference evidence="2 3" key="1">
    <citation type="submission" date="2020-03" db="EMBL/GenBank/DDBJ databases">
        <authorList>
            <person name="Picone N."/>
        </authorList>
    </citation>
    <scope>NUCLEOTIDE SEQUENCE [LARGE SCALE GENOMIC DNA]</scope>
    <source>
        <strain evidence="2">NSCAC1</strain>
    </source>
</reference>
<dbReference type="PANTHER" id="PTHR34203">
    <property type="entry name" value="METHYLTRANSFERASE, FKBM FAMILY PROTEIN"/>
    <property type="match status" value="1"/>
</dbReference>
<evidence type="ECO:0000313" key="3">
    <source>
        <dbReference type="Proteomes" id="UP000516072"/>
    </source>
</evidence>
<evidence type="ECO:0000313" key="2">
    <source>
        <dbReference type="EMBL" id="CAB1275905.1"/>
    </source>
</evidence>
<dbReference type="GO" id="GO:0004814">
    <property type="term" value="F:arginine-tRNA ligase activity"/>
    <property type="evidence" value="ECO:0007669"/>
    <property type="project" value="UniProtKB-EC"/>
</dbReference>